<evidence type="ECO:0000259" key="2">
    <source>
        <dbReference type="Pfam" id="PF14534"/>
    </source>
</evidence>
<feature type="domain" description="DUF4440" evidence="2">
    <location>
        <begin position="42"/>
        <end position="140"/>
    </location>
</feature>
<feature type="signal peptide" evidence="1">
    <location>
        <begin position="1"/>
        <end position="24"/>
    </location>
</feature>
<dbReference type="EMBL" id="QDDL01000002">
    <property type="protein sequence ID" value="PVZ70169.1"/>
    <property type="molecule type" value="Genomic_DNA"/>
</dbReference>
<dbReference type="AlphaFoldDB" id="A0A2V1H2C7"/>
<keyword evidence="1" id="KW-0732">Signal</keyword>
<dbReference type="Proteomes" id="UP000244906">
    <property type="component" value="Unassembled WGS sequence"/>
</dbReference>
<proteinExistence type="predicted"/>
<comment type="caution">
    <text evidence="3">The sequence shown here is derived from an EMBL/GenBank/DDBJ whole genome shotgun (WGS) entry which is preliminary data.</text>
</comment>
<evidence type="ECO:0000313" key="4">
    <source>
        <dbReference type="Proteomes" id="UP000244906"/>
    </source>
</evidence>
<dbReference type="Gene3D" id="3.10.450.50">
    <property type="match status" value="1"/>
</dbReference>
<name>A0A2V1H2C7_9GAMM</name>
<reference evidence="3 4" key="1">
    <citation type="submission" date="2018-04" db="EMBL/GenBank/DDBJ databases">
        <title>Thalassorhabdus spongiae gen. nov., sp. nov., isolated from a marine sponge in South-West Iceland.</title>
        <authorList>
            <person name="Knobloch S."/>
            <person name="Daussin A."/>
            <person name="Johannsson R."/>
            <person name="Marteinsson V.T."/>
        </authorList>
    </citation>
    <scope>NUCLEOTIDE SEQUENCE [LARGE SCALE GENOMIC DNA]</scope>
    <source>
        <strain evidence="3 4">Hp12</strain>
    </source>
</reference>
<keyword evidence="4" id="KW-1185">Reference proteome</keyword>
<evidence type="ECO:0000256" key="1">
    <source>
        <dbReference type="SAM" id="SignalP"/>
    </source>
</evidence>
<dbReference type="PROSITE" id="PS51257">
    <property type="entry name" value="PROKAR_LIPOPROTEIN"/>
    <property type="match status" value="1"/>
</dbReference>
<sequence length="149" mass="16184">MFLMKFQKKLFFAIGGFALITACASNQSKDLYQAIDKGNKATASAILNGNADLIADTYTDDGYVLSPDTPTIQGKSDVKQFWTDVINSGIEDVKIETGEVYSSGDLAYAVGTLAVTPKNGKEGFSRYVLVFKKVAGDWKLHIDIWTPSA</sequence>
<dbReference type="InterPro" id="IPR027843">
    <property type="entry name" value="DUF4440"/>
</dbReference>
<dbReference type="InterPro" id="IPR032710">
    <property type="entry name" value="NTF2-like_dom_sf"/>
</dbReference>
<gene>
    <name evidence="3" type="ORF">DC094_06085</name>
</gene>
<evidence type="ECO:0000313" key="3">
    <source>
        <dbReference type="EMBL" id="PVZ70169.1"/>
    </source>
</evidence>
<feature type="chain" id="PRO_5016074442" description="DUF4440 domain-containing protein" evidence="1">
    <location>
        <begin position="25"/>
        <end position="149"/>
    </location>
</feature>
<dbReference type="SUPFAM" id="SSF54427">
    <property type="entry name" value="NTF2-like"/>
    <property type="match status" value="1"/>
</dbReference>
<accession>A0A2V1H2C7</accession>
<dbReference type="Pfam" id="PF14534">
    <property type="entry name" value="DUF4440"/>
    <property type="match status" value="1"/>
</dbReference>
<organism evidence="3 4">
    <name type="scientific">Pelagibaculum spongiae</name>
    <dbReference type="NCBI Taxonomy" id="2080658"/>
    <lineage>
        <taxon>Bacteria</taxon>
        <taxon>Pseudomonadati</taxon>
        <taxon>Pseudomonadota</taxon>
        <taxon>Gammaproteobacteria</taxon>
        <taxon>Oceanospirillales</taxon>
        <taxon>Pelagibaculum</taxon>
    </lineage>
</organism>
<protein>
    <recommendedName>
        <fullName evidence="2">DUF4440 domain-containing protein</fullName>
    </recommendedName>
</protein>